<sequence length="37" mass="4318">MGGVHLSVWAEKRYADNMRALARDRNAWDAWIEAPPY</sequence>
<evidence type="ECO:0000313" key="2">
    <source>
        <dbReference type="Proteomes" id="UP001152798"/>
    </source>
</evidence>
<reference evidence="1" key="1">
    <citation type="submission" date="2022-01" db="EMBL/GenBank/DDBJ databases">
        <authorList>
            <person name="King R."/>
        </authorList>
    </citation>
    <scope>NUCLEOTIDE SEQUENCE</scope>
</reference>
<dbReference type="OrthoDB" id="10556079at2759"/>
<gene>
    <name evidence="1" type="ORF">NEZAVI_LOCUS3106</name>
</gene>
<name>A0A9P0H392_NEZVI</name>
<keyword evidence="2" id="KW-1185">Reference proteome</keyword>
<dbReference type="AlphaFoldDB" id="A0A9P0H392"/>
<dbReference type="Proteomes" id="UP001152798">
    <property type="component" value="Chromosome 1"/>
</dbReference>
<evidence type="ECO:0000313" key="1">
    <source>
        <dbReference type="EMBL" id="CAH1392250.1"/>
    </source>
</evidence>
<organism evidence="1 2">
    <name type="scientific">Nezara viridula</name>
    <name type="common">Southern green stink bug</name>
    <name type="synonym">Cimex viridulus</name>
    <dbReference type="NCBI Taxonomy" id="85310"/>
    <lineage>
        <taxon>Eukaryota</taxon>
        <taxon>Metazoa</taxon>
        <taxon>Ecdysozoa</taxon>
        <taxon>Arthropoda</taxon>
        <taxon>Hexapoda</taxon>
        <taxon>Insecta</taxon>
        <taxon>Pterygota</taxon>
        <taxon>Neoptera</taxon>
        <taxon>Paraneoptera</taxon>
        <taxon>Hemiptera</taxon>
        <taxon>Heteroptera</taxon>
        <taxon>Panheteroptera</taxon>
        <taxon>Pentatomomorpha</taxon>
        <taxon>Pentatomoidea</taxon>
        <taxon>Pentatomidae</taxon>
        <taxon>Pentatominae</taxon>
        <taxon>Nezara</taxon>
    </lineage>
</organism>
<accession>A0A9P0H392</accession>
<dbReference type="EMBL" id="OV725077">
    <property type="protein sequence ID" value="CAH1392250.1"/>
    <property type="molecule type" value="Genomic_DNA"/>
</dbReference>
<proteinExistence type="predicted"/>
<protein>
    <submittedName>
        <fullName evidence="1">Uncharacterized protein</fullName>
    </submittedName>
</protein>